<dbReference type="RefSeq" id="WP_188539639.1">
    <property type="nucleotide sequence ID" value="NZ_BMEQ01000029.1"/>
</dbReference>
<accession>A0A917M085</accession>
<reference evidence="2" key="1">
    <citation type="journal article" date="2014" name="Int. J. Syst. Evol. Microbiol.">
        <title>Complete genome sequence of Corynebacterium casei LMG S-19264T (=DSM 44701T), isolated from a smear-ripened cheese.</title>
        <authorList>
            <consortium name="US DOE Joint Genome Institute (JGI-PGF)"/>
            <person name="Walter F."/>
            <person name="Albersmeier A."/>
            <person name="Kalinowski J."/>
            <person name="Ruckert C."/>
        </authorList>
    </citation>
    <scope>NUCLEOTIDE SEQUENCE</scope>
    <source>
        <strain evidence="2">CGMCC 1.12187</strain>
    </source>
</reference>
<keyword evidence="3" id="KW-1185">Reference proteome</keyword>
<evidence type="ECO:0000313" key="2">
    <source>
        <dbReference type="EMBL" id="GGG68069.1"/>
    </source>
</evidence>
<name>A0A917M085_9MICC</name>
<dbReference type="Proteomes" id="UP000638848">
    <property type="component" value="Unassembled WGS sequence"/>
</dbReference>
<dbReference type="EMBL" id="BMEQ01000029">
    <property type="protein sequence ID" value="GGG68069.1"/>
    <property type="molecule type" value="Genomic_DNA"/>
</dbReference>
<dbReference type="AlphaFoldDB" id="A0A917M085"/>
<comment type="caution">
    <text evidence="2">The sequence shown here is derived from an EMBL/GenBank/DDBJ whole genome shotgun (WGS) entry which is preliminary data.</text>
</comment>
<organism evidence="2 3">
    <name type="scientific">Kocuria dechangensis</name>
    <dbReference type="NCBI Taxonomy" id="1176249"/>
    <lineage>
        <taxon>Bacteria</taxon>
        <taxon>Bacillati</taxon>
        <taxon>Actinomycetota</taxon>
        <taxon>Actinomycetes</taxon>
        <taxon>Micrococcales</taxon>
        <taxon>Micrococcaceae</taxon>
        <taxon>Kocuria</taxon>
    </lineage>
</organism>
<proteinExistence type="predicted"/>
<sequence length="133" mass="14632">MLGGMVPAVADVDRDETETSTEFFCDTNSAGYTSCLEGKDRTSTMRTPSGNVHSERSLEDYGSTTTPDGGTVYEGRLEEDGRSLYKNKDGSFKTGTRTRTETYTVNGEGCSTSTRTKILNDETQYEKTKTRCT</sequence>
<protein>
    <submittedName>
        <fullName evidence="2">Uncharacterized protein</fullName>
    </submittedName>
</protein>
<evidence type="ECO:0000256" key="1">
    <source>
        <dbReference type="SAM" id="MobiDB-lite"/>
    </source>
</evidence>
<feature type="region of interest" description="Disordered" evidence="1">
    <location>
        <begin position="38"/>
        <end position="73"/>
    </location>
</feature>
<evidence type="ECO:0000313" key="3">
    <source>
        <dbReference type="Proteomes" id="UP000638848"/>
    </source>
</evidence>
<reference evidence="2" key="2">
    <citation type="submission" date="2020-09" db="EMBL/GenBank/DDBJ databases">
        <authorList>
            <person name="Sun Q."/>
            <person name="Zhou Y."/>
        </authorList>
    </citation>
    <scope>NUCLEOTIDE SEQUENCE</scope>
    <source>
        <strain evidence="2">CGMCC 1.12187</strain>
    </source>
</reference>
<gene>
    <name evidence="2" type="ORF">GCM10011374_35460</name>
</gene>